<evidence type="ECO:0000256" key="1">
    <source>
        <dbReference type="SAM" id="MobiDB-lite"/>
    </source>
</evidence>
<reference evidence="3 4" key="3">
    <citation type="journal article" date="2017" name="G3 (Bethesda)">
        <title>Comparative analysis highlights variable genome content of wheat rusts and divergence of the mating loci.</title>
        <authorList>
            <person name="Cuomo C.A."/>
            <person name="Bakkeren G."/>
            <person name="Khalil H.B."/>
            <person name="Panwar V."/>
            <person name="Joly D."/>
            <person name="Linning R."/>
            <person name="Sakthikumar S."/>
            <person name="Song X."/>
            <person name="Adiconis X."/>
            <person name="Fan L."/>
            <person name="Goldberg J.M."/>
            <person name="Levin J.Z."/>
            <person name="Young S."/>
            <person name="Zeng Q."/>
            <person name="Anikster Y."/>
            <person name="Bruce M."/>
            <person name="Wang M."/>
            <person name="Yin C."/>
            <person name="McCallum B."/>
            <person name="Szabo L.J."/>
            <person name="Hulbert S."/>
            <person name="Chen X."/>
            <person name="Fellers J.P."/>
        </authorList>
    </citation>
    <scope>NUCLEOTIDE SEQUENCE</scope>
    <source>
        <strain evidence="4">Isolate 1-1 / race 1 (BBBD)</strain>
        <strain evidence="3">isolate 1-1 / race 1 (BBBD)</strain>
    </source>
</reference>
<dbReference type="AlphaFoldDB" id="A0A180FZD2"/>
<sequence>MAGTRQNPAASTSASTAATATSSSDERDLFKCPIFDGDNFPIWQRKVKTYLAVKSLVKCIETPLPNNATQEQKQEYVQAAAILSGHVADDIYNHIINDANIYDAFAIWKELKNDHASRIRRNGSRRSFYNPQLHHYRSDFKEKTVPDGNSNQ</sequence>
<reference evidence="3" key="4">
    <citation type="submission" date="2025-05" db="UniProtKB">
        <authorList>
            <consortium name="EnsemblFungi"/>
        </authorList>
    </citation>
    <scope>IDENTIFICATION</scope>
    <source>
        <strain evidence="3">isolate 1-1 / race 1 (BBBD)</strain>
    </source>
</reference>
<dbReference type="VEuPathDB" id="FungiDB:PTTG_30938"/>
<feature type="compositionally biased region" description="Low complexity" evidence="1">
    <location>
        <begin position="9"/>
        <end position="20"/>
    </location>
</feature>
<organism evidence="2">
    <name type="scientific">Puccinia triticina (isolate 1-1 / race 1 (BBBD))</name>
    <name type="common">Brown leaf rust fungus</name>
    <dbReference type="NCBI Taxonomy" id="630390"/>
    <lineage>
        <taxon>Eukaryota</taxon>
        <taxon>Fungi</taxon>
        <taxon>Dikarya</taxon>
        <taxon>Basidiomycota</taxon>
        <taxon>Pucciniomycotina</taxon>
        <taxon>Pucciniomycetes</taxon>
        <taxon>Pucciniales</taxon>
        <taxon>Pucciniaceae</taxon>
        <taxon>Puccinia</taxon>
    </lineage>
</organism>
<feature type="region of interest" description="Disordered" evidence="1">
    <location>
        <begin position="1"/>
        <end position="20"/>
    </location>
</feature>
<reference evidence="2" key="1">
    <citation type="submission" date="2009-11" db="EMBL/GenBank/DDBJ databases">
        <authorList>
            <consortium name="The Broad Institute Genome Sequencing Platform"/>
            <person name="Ward D."/>
            <person name="Feldgarden M."/>
            <person name="Earl A."/>
            <person name="Young S.K."/>
            <person name="Zeng Q."/>
            <person name="Koehrsen M."/>
            <person name="Alvarado L."/>
            <person name="Berlin A."/>
            <person name="Bochicchio J."/>
            <person name="Borenstein D."/>
            <person name="Chapman S.B."/>
            <person name="Chen Z."/>
            <person name="Engels R."/>
            <person name="Freedman E."/>
            <person name="Gellesch M."/>
            <person name="Goldberg J."/>
            <person name="Griggs A."/>
            <person name="Gujja S."/>
            <person name="Heilman E."/>
            <person name="Heiman D."/>
            <person name="Hepburn T."/>
            <person name="Howarth C."/>
            <person name="Jen D."/>
            <person name="Larson L."/>
            <person name="Lewis B."/>
            <person name="Mehta T."/>
            <person name="Park D."/>
            <person name="Pearson M."/>
            <person name="Roberts A."/>
            <person name="Saif S."/>
            <person name="Shea T."/>
            <person name="Shenoy N."/>
            <person name="Sisk P."/>
            <person name="Stolte C."/>
            <person name="Sykes S."/>
            <person name="Thomson T."/>
            <person name="Walk T."/>
            <person name="White J."/>
            <person name="Yandava C."/>
            <person name="Izard J."/>
            <person name="Baranova O.V."/>
            <person name="Blanton J.M."/>
            <person name="Tanner A.C."/>
            <person name="Dewhirst F.E."/>
            <person name="Haas B."/>
            <person name="Nusbaum C."/>
            <person name="Birren B."/>
        </authorList>
    </citation>
    <scope>NUCLEOTIDE SEQUENCE [LARGE SCALE GENOMIC DNA]</scope>
    <source>
        <strain evidence="2">1-1 BBBD Race 1</strain>
    </source>
</reference>
<evidence type="ECO:0000313" key="4">
    <source>
        <dbReference type="Proteomes" id="UP000005240"/>
    </source>
</evidence>
<gene>
    <name evidence="2" type="ORF">PTTG_30938</name>
</gene>
<name>A0A180FZD2_PUCT1</name>
<dbReference type="OrthoDB" id="8047701at2759"/>
<dbReference type="EnsemblFungi" id="PTTG_30938-t43_1">
    <property type="protein sequence ID" value="PTTG_30938-t43_1-p1"/>
    <property type="gene ID" value="PTTG_30938"/>
</dbReference>
<accession>A0A180FZD2</accession>
<keyword evidence="4" id="KW-1185">Reference proteome</keyword>
<protein>
    <recommendedName>
        <fullName evidence="5">DUF4219 domain-containing protein</fullName>
    </recommendedName>
</protein>
<evidence type="ECO:0000313" key="3">
    <source>
        <dbReference type="EnsemblFungi" id="PTTG_30938-t43_1-p1"/>
    </source>
</evidence>
<reference evidence="2" key="2">
    <citation type="submission" date="2016-05" db="EMBL/GenBank/DDBJ databases">
        <title>Comparative analysis highlights variable genome content of wheat rusts and divergence of the mating loci.</title>
        <authorList>
            <person name="Cuomo C.A."/>
            <person name="Bakkeren G."/>
            <person name="Szabo L."/>
            <person name="Khalil H."/>
            <person name="Joly D."/>
            <person name="Goldberg J."/>
            <person name="Young S."/>
            <person name="Zeng Q."/>
            <person name="Fellers J."/>
        </authorList>
    </citation>
    <scope>NUCLEOTIDE SEQUENCE [LARGE SCALE GENOMIC DNA]</scope>
    <source>
        <strain evidence="2">1-1 BBBD Race 1</strain>
    </source>
</reference>
<dbReference type="EMBL" id="ADAS02009383">
    <property type="protein sequence ID" value="OAV84933.1"/>
    <property type="molecule type" value="Genomic_DNA"/>
</dbReference>
<dbReference type="Proteomes" id="UP000005240">
    <property type="component" value="Unassembled WGS sequence"/>
</dbReference>
<evidence type="ECO:0008006" key="5">
    <source>
        <dbReference type="Google" id="ProtNLM"/>
    </source>
</evidence>
<evidence type="ECO:0000313" key="2">
    <source>
        <dbReference type="EMBL" id="OAV84933.1"/>
    </source>
</evidence>
<proteinExistence type="predicted"/>